<dbReference type="EMBL" id="JABSTR010000010">
    <property type="protein sequence ID" value="KAH9380367.1"/>
    <property type="molecule type" value="Genomic_DNA"/>
</dbReference>
<proteinExistence type="predicted"/>
<dbReference type="OMA" id="WAFHAWR"/>
<dbReference type="Proteomes" id="UP000821853">
    <property type="component" value="Chromosome 8"/>
</dbReference>
<evidence type="ECO:0000313" key="2">
    <source>
        <dbReference type="EMBL" id="KAH9380367.1"/>
    </source>
</evidence>
<dbReference type="VEuPathDB" id="VectorBase:HLOH_043656"/>
<dbReference type="PANTHER" id="PTHR16007">
    <property type="entry name" value="EPIDIDYMAL MEMBRANE PROTEIN E9-RELATED"/>
    <property type="match status" value="1"/>
</dbReference>
<sequence length="164" mass="18173">MGSVTGHCGPGLAFILQGTWWAFHAWRRYIRSRAQQRPYVSRAWYPLHCVPRLACFEGVAKIVCCLIGLVIEYITAFEGGKLVYASHYHHVSMYFFYATSGVVEILMYKGPTTPGGFGLRRHPAGHGGRMAALQLPPARALAPGRPRTLPSHVHRRGPGTVHHG</sequence>
<dbReference type="PANTHER" id="PTHR16007:SF15">
    <property type="entry name" value="TRANSMEMBRANE PROTEIN 45B"/>
    <property type="match status" value="1"/>
</dbReference>
<feature type="region of interest" description="Disordered" evidence="1">
    <location>
        <begin position="143"/>
        <end position="164"/>
    </location>
</feature>
<comment type="caution">
    <text evidence="2">The sequence shown here is derived from an EMBL/GenBank/DDBJ whole genome shotgun (WGS) entry which is preliminary data.</text>
</comment>
<keyword evidence="3" id="KW-1185">Reference proteome</keyword>
<evidence type="ECO:0000256" key="1">
    <source>
        <dbReference type="SAM" id="MobiDB-lite"/>
    </source>
</evidence>
<name>A0A9J6H104_HAELO</name>
<gene>
    <name evidence="2" type="ORF">HPB48_014534</name>
</gene>
<protein>
    <submittedName>
        <fullName evidence="2">Uncharacterized protein</fullName>
    </submittedName>
</protein>
<feature type="compositionally biased region" description="Basic residues" evidence="1">
    <location>
        <begin position="152"/>
        <end position="164"/>
    </location>
</feature>
<accession>A0A9J6H104</accession>
<evidence type="ECO:0000313" key="3">
    <source>
        <dbReference type="Proteomes" id="UP000821853"/>
    </source>
</evidence>
<dbReference type="OrthoDB" id="6504688at2759"/>
<reference evidence="2 3" key="1">
    <citation type="journal article" date="2020" name="Cell">
        <title>Large-Scale Comparative Analyses of Tick Genomes Elucidate Their Genetic Diversity and Vector Capacities.</title>
        <authorList>
            <consortium name="Tick Genome and Microbiome Consortium (TIGMIC)"/>
            <person name="Jia N."/>
            <person name="Wang J."/>
            <person name="Shi W."/>
            <person name="Du L."/>
            <person name="Sun Y."/>
            <person name="Zhan W."/>
            <person name="Jiang J.F."/>
            <person name="Wang Q."/>
            <person name="Zhang B."/>
            <person name="Ji P."/>
            <person name="Bell-Sakyi L."/>
            <person name="Cui X.M."/>
            <person name="Yuan T.T."/>
            <person name="Jiang B.G."/>
            <person name="Yang W.F."/>
            <person name="Lam T.T."/>
            <person name="Chang Q.C."/>
            <person name="Ding S.J."/>
            <person name="Wang X.J."/>
            <person name="Zhu J.G."/>
            <person name="Ruan X.D."/>
            <person name="Zhao L."/>
            <person name="Wei J.T."/>
            <person name="Ye R.Z."/>
            <person name="Que T.C."/>
            <person name="Du C.H."/>
            <person name="Zhou Y.H."/>
            <person name="Cheng J.X."/>
            <person name="Dai P.F."/>
            <person name="Guo W.B."/>
            <person name="Han X.H."/>
            <person name="Huang E.J."/>
            <person name="Li L.F."/>
            <person name="Wei W."/>
            <person name="Gao Y.C."/>
            <person name="Liu J.Z."/>
            <person name="Shao H.Z."/>
            <person name="Wang X."/>
            <person name="Wang C.C."/>
            <person name="Yang T.C."/>
            <person name="Huo Q.B."/>
            <person name="Li W."/>
            <person name="Chen H.Y."/>
            <person name="Chen S.E."/>
            <person name="Zhou L.G."/>
            <person name="Ni X.B."/>
            <person name="Tian J.H."/>
            <person name="Sheng Y."/>
            <person name="Liu T."/>
            <person name="Pan Y.S."/>
            <person name="Xia L.Y."/>
            <person name="Li J."/>
            <person name="Zhao F."/>
            <person name="Cao W.C."/>
        </authorList>
    </citation>
    <scope>NUCLEOTIDE SEQUENCE [LARGE SCALE GENOMIC DNA]</scope>
    <source>
        <strain evidence="2">HaeL-2018</strain>
    </source>
</reference>
<dbReference type="AlphaFoldDB" id="A0A9J6H104"/>
<organism evidence="2 3">
    <name type="scientific">Haemaphysalis longicornis</name>
    <name type="common">Bush tick</name>
    <dbReference type="NCBI Taxonomy" id="44386"/>
    <lineage>
        <taxon>Eukaryota</taxon>
        <taxon>Metazoa</taxon>
        <taxon>Ecdysozoa</taxon>
        <taxon>Arthropoda</taxon>
        <taxon>Chelicerata</taxon>
        <taxon>Arachnida</taxon>
        <taxon>Acari</taxon>
        <taxon>Parasitiformes</taxon>
        <taxon>Ixodida</taxon>
        <taxon>Ixodoidea</taxon>
        <taxon>Ixodidae</taxon>
        <taxon>Haemaphysalinae</taxon>
        <taxon>Haemaphysalis</taxon>
    </lineage>
</organism>
<dbReference type="InterPro" id="IPR042127">
    <property type="entry name" value="TMEM45"/>
</dbReference>